<evidence type="ECO:0000313" key="3">
    <source>
        <dbReference type="Proteomes" id="UP000509626"/>
    </source>
</evidence>
<evidence type="ECO:0000313" key="2">
    <source>
        <dbReference type="EMBL" id="QLG60473.1"/>
    </source>
</evidence>
<dbReference type="SMART" id="SM00564">
    <property type="entry name" value="PQQ"/>
    <property type="match status" value="5"/>
</dbReference>
<evidence type="ECO:0000259" key="1">
    <source>
        <dbReference type="Pfam" id="PF13360"/>
    </source>
</evidence>
<dbReference type="InterPro" id="IPR015943">
    <property type="entry name" value="WD40/YVTN_repeat-like_dom_sf"/>
</dbReference>
<proteinExistence type="predicted"/>
<dbReference type="Gene3D" id="2.130.10.10">
    <property type="entry name" value="YVTN repeat-like/Quinoprotein amine dehydrogenase"/>
    <property type="match status" value="1"/>
</dbReference>
<dbReference type="InterPro" id="IPR011047">
    <property type="entry name" value="Quinoprotein_ADH-like_sf"/>
</dbReference>
<dbReference type="Pfam" id="PF13360">
    <property type="entry name" value="PQQ_2"/>
    <property type="match status" value="1"/>
</dbReference>
<feature type="domain" description="Pyrrolo-quinoline quinone repeat" evidence="1">
    <location>
        <begin position="131"/>
        <end position="335"/>
    </location>
</feature>
<dbReference type="EMBL" id="CP058579">
    <property type="protein sequence ID" value="QLG60473.1"/>
    <property type="molecule type" value="Genomic_DNA"/>
</dbReference>
<keyword evidence="3" id="KW-1185">Reference proteome</keyword>
<reference evidence="2 3" key="1">
    <citation type="submission" date="2020-06" db="EMBL/GenBank/DDBJ databases">
        <title>NJ-3-1, isolated from saline soil.</title>
        <authorList>
            <person name="Cui H.L."/>
            <person name="Shi X."/>
        </authorList>
    </citation>
    <scope>NUCLEOTIDE SEQUENCE [LARGE SCALE GENOMIC DNA]</scope>
    <source>
        <strain evidence="2 3">NJ-3-1</strain>
    </source>
</reference>
<protein>
    <submittedName>
        <fullName evidence="2">PQQ-like beta-propeller repeat protein</fullName>
    </submittedName>
</protein>
<dbReference type="PANTHER" id="PTHR34512:SF30">
    <property type="entry name" value="OUTER MEMBRANE PROTEIN ASSEMBLY FACTOR BAMB"/>
    <property type="match status" value="1"/>
</dbReference>
<dbReference type="Proteomes" id="UP000509626">
    <property type="component" value="Chromosome"/>
</dbReference>
<dbReference type="SUPFAM" id="SSF50998">
    <property type="entry name" value="Quinoprotein alcohol dehydrogenase-like"/>
    <property type="match status" value="2"/>
</dbReference>
<organism evidence="2 3">
    <name type="scientific">Halorarum salinum</name>
    <dbReference type="NCBI Taxonomy" id="2743089"/>
    <lineage>
        <taxon>Archaea</taxon>
        <taxon>Methanobacteriati</taxon>
        <taxon>Methanobacteriota</taxon>
        <taxon>Stenosarchaea group</taxon>
        <taxon>Halobacteria</taxon>
        <taxon>Halobacteriales</taxon>
        <taxon>Haloferacaceae</taxon>
        <taxon>Halorarum</taxon>
    </lineage>
</organism>
<dbReference type="Gene3D" id="2.40.10.480">
    <property type="match status" value="1"/>
</dbReference>
<dbReference type="AlphaFoldDB" id="A0A7D5L894"/>
<sequence length="336" mass="34592">MEGRAETPVDGHQKPAVAVVDGTVYLAGGSVVTALDAADGGRRWSTRITPERDPGSGAGYTCSLAVADGRVFVGTHDGLFALGTDGEERWSRAVEAVDPGYSGVFRSPAVVGGTVYFCTAEERALLAYGLDGEERWRRPLDGVPLGGPAVGDGRVYVGDDEAGVHAISTDGSHLWTASVGDVRTTPAVADGTVYAAGRAEEDGGGGEDGDYLASLDGETGDRNWVTDRGPNVVGSPVVLDEDLLACVSWLGSVFTYRRDDGALNWGAPIGPSGPTMALPAADGRRVFVAGEDGVAAVAPWRERSWRVAVDGAEGGVALADGALFVGSGRGYCYALA</sequence>
<dbReference type="InterPro" id="IPR018391">
    <property type="entry name" value="PQQ_b-propeller_rpt"/>
</dbReference>
<accession>A0A7D5L894</accession>
<name>A0A7D5L894_9EURY</name>
<gene>
    <name evidence="2" type="ORF">HUG12_01380</name>
</gene>
<dbReference type="PANTHER" id="PTHR34512">
    <property type="entry name" value="CELL SURFACE PROTEIN"/>
    <property type="match status" value="1"/>
</dbReference>
<dbReference type="KEGG" id="halu:HUG12_01380"/>
<dbReference type="InterPro" id="IPR002372">
    <property type="entry name" value="PQQ_rpt_dom"/>
</dbReference>
<dbReference type="GeneID" id="56036069"/>
<dbReference type="OrthoDB" id="8638at2157"/>
<dbReference type="RefSeq" id="WP_179267059.1">
    <property type="nucleotide sequence ID" value="NZ_CP058579.1"/>
</dbReference>